<evidence type="ECO:0000256" key="1">
    <source>
        <dbReference type="SAM" id="SignalP"/>
    </source>
</evidence>
<dbReference type="EMBL" id="CP036278">
    <property type="protein sequence ID" value="QDU54357.1"/>
    <property type="molecule type" value="Genomic_DNA"/>
</dbReference>
<evidence type="ECO:0000313" key="3">
    <source>
        <dbReference type="Proteomes" id="UP000315750"/>
    </source>
</evidence>
<evidence type="ECO:0000313" key="2">
    <source>
        <dbReference type="EMBL" id="QDU54357.1"/>
    </source>
</evidence>
<reference evidence="2 3" key="1">
    <citation type="submission" date="2019-02" db="EMBL/GenBank/DDBJ databases">
        <title>Deep-cultivation of Planctomycetes and their phenomic and genomic characterization uncovers novel biology.</title>
        <authorList>
            <person name="Wiegand S."/>
            <person name="Jogler M."/>
            <person name="Boedeker C."/>
            <person name="Pinto D."/>
            <person name="Vollmers J."/>
            <person name="Rivas-Marin E."/>
            <person name="Kohn T."/>
            <person name="Peeters S.H."/>
            <person name="Heuer A."/>
            <person name="Rast P."/>
            <person name="Oberbeckmann S."/>
            <person name="Bunk B."/>
            <person name="Jeske O."/>
            <person name="Meyerdierks A."/>
            <person name="Storesund J.E."/>
            <person name="Kallscheuer N."/>
            <person name="Luecker S."/>
            <person name="Lage O.M."/>
            <person name="Pohl T."/>
            <person name="Merkel B.J."/>
            <person name="Hornburger P."/>
            <person name="Mueller R.-W."/>
            <person name="Bruemmer F."/>
            <person name="Labrenz M."/>
            <person name="Spormann A.M."/>
            <person name="Op den Camp H."/>
            <person name="Overmann J."/>
            <person name="Amann R."/>
            <person name="Jetten M.S.M."/>
            <person name="Mascher T."/>
            <person name="Medema M.H."/>
            <person name="Devos D.P."/>
            <person name="Kaster A.-K."/>
            <person name="Ovreas L."/>
            <person name="Rohde M."/>
            <person name="Galperin M.Y."/>
            <person name="Jogler C."/>
        </authorList>
    </citation>
    <scope>NUCLEOTIDE SEQUENCE [LARGE SCALE GENOMIC DNA]</scope>
    <source>
        <strain evidence="2 3">Pan181</strain>
    </source>
</reference>
<evidence type="ECO:0008006" key="4">
    <source>
        <dbReference type="Google" id="ProtNLM"/>
    </source>
</evidence>
<dbReference type="AlphaFoldDB" id="A0A518AI04"/>
<proteinExistence type="predicted"/>
<feature type="chain" id="PRO_5021813819" description="PEP-CTERM protein-sorting domain-containing protein" evidence="1">
    <location>
        <begin position="23"/>
        <end position="216"/>
    </location>
</feature>
<sequence length="216" mass="23201" precursor="true">MHTFLRVLSLAFVVNFSGHLHGAVFDLPEVTVSSMAATSGPSFVLPVDLEPADSFRALVSGTVDFDSDNGANYSADWNAAGVVVRTRSTRLTVGGSDPQFVDIGWLRLSLGNDSLGYFPLLEVDEQNGFGSAAPPESLVLNRELGDIFDISGFSGLPAGTTLQFRIYDSPTSDNSGSFKISQIPEPSTASMVIVGAIVFAMMRRLYVSERYSRECS</sequence>
<keyword evidence="3" id="KW-1185">Reference proteome</keyword>
<name>A0A518AI04_9BACT</name>
<gene>
    <name evidence="2" type="ORF">Pan181_05380</name>
</gene>
<feature type="signal peptide" evidence="1">
    <location>
        <begin position="1"/>
        <end position="22"/>
    </location>
</feature>
<dbReference type="Proteomes" id="UP000315750">
    <property type="component" value="Chromosome"/>
</dbReference>
<dbReference type="KEGG" id="amuc:Pan181_05380"/>
<accession>A0A518AI04</accession>
<keyword evidence="1" id="KW-0732">Signal</keyword>
<protein>
    <recommendedName>
        <fullName evidence="4">PEP-CTERM protein-sorting domain-containing protein</fullName>
    </recommendedName>
</protein>
<organism evidence="2 3">
    <name type="scientific">Aeoliella mucimassa</name>
    <dbReference type="NCBI Taxonomy" id="2527972"/>
    <lineage>
        <taxon>Bacteria</taxon>
        <taxon>Pseudomonadati</taxon>
        <taxon>Planctomycetota</taxon>
        <taxon>Planctomycetia</taxon>
        <taxon>Pirellulales</taxon>
        <taxon>Lacipirellulaceae</taxon>
        <taxon>Aeoliella</taxon>
    </lineage>
</organism>